<keyword evidence="1" id="KW-0812">Transmembrane</keyword>
<dbReference type="RefSeq" id="WP_018689385.1">
    <property type="nucleotide sequence ID" value="NZ_JBBMQO010000006.1"/>
</dbReference>
<keyword evidence="3" id="KW-1185">Reference proteome</keyword>
<dbReference type="EMBL" id="JBBMQO010000006">
    <property type="protein sequence ID" value="MEM5502202.1"/>
    <property type="molecule type" value="Genomic_DNA"/>
</dbReference>
<keyword evidence="1" id="KW-0472">Membrane</keyword>
<proteinExistence type="predicted"/>
<sequence length="64" mass="7106">MAEARHKEGEIIELVSLTDKQVKSRKARNIAIALCLVAFVGVFYVATVVKFGPAIMQNRGFNQQ</sequence>
<accession>A0ABU9T7U6</accession>
<comment type="caution">
    <text evidence="2">The sequence shown here is derived from an EMBL/GenBank/DDBJ whole genome shotgun (WGS) entry which is preliminary data.</text>
</comment>
<feature type="transmembrane region" description="Helical" evidence="1">
    <location>
        <begin position="30"/>
        <end position="49"/>
    </location>
</feature>
<evidence type="ECO:0000313" key="2">
    <source>
        <dbReference type="EMBL" id="MEM5502202.1"/>
    </source>
</evidence>
<organism evidence="2 3">
    <name type="scientific">Ahrensia kielensis</name>
    <dbReference type="NCBI Taxonomy" id="76980"/>
    <lineage>
        <taxon>Bacteria</taxon>
        <taxon>Pseudomonadati</taxon>
        <taxon>Pseudomonadota</taxon>
        <taxon>Alphaproteobacteria</taxon>
        <taxon>Hyphomicrobiales</taxon>
        <taxon>Ahrensiaceae</taxon>
        <taxon>Ahrensia</taxon>
    </lineage>
</organism>
<evidence type="ECO:0008006" key="4">
    <source>
        <dbReference type="Google" id="ProtNLM"/>
    </source>
</evidence>
<reference evidence="2 3" key="1">
    <citation type="submission" date="2024-03" db="EMBL/GenBank/DDBJ databases">
        <title>Community enrichment and isolation of bacterial strains for fucoidan degradation.</title>
        <authorList>
            <person name="Sichert A."/>
        </authorList>
    </citation>
    <scope>NUCLEOTIDE SEQUENCE [LARGE SCALE GENOMIC DNA]</scope>
    <source>
        <strain evidence="2 3">AS62</strain>
    </source>
</reference>
<name>A0ABU9T7U6_9HYPH</name>
<protein>
    <recommendedName>
        <fullName evidence="4">CoxF protein</fullName>
    </recommendedName>
</protein>
<evidence type="ECO:0000256" key="1">
    <source>
        <dbReference type="SAM" id="Phobius"/>
    </source>
</evidence>
<keyword evidence="1" id="KW-1133">Transmembrane helix</keyword>
<evidence type="ECO:0000313" key="3">
    <source>
        <dbReference type="Proteomes" id="UP001477870"/>
    </source>
</evidence>
<gene>
    <name evidence="2" type="ORF">WNY59_11420</name>
</gene>
<dbReference type="Proteomes" id="UP001477870">
    <property type="component" value="Unassembled WGS sequence"/>
</dbReference>